<evidence type="ECO:0000313" key="3">
    <source>
        <dbReference type="Proteomes" id="UP000000457"/>
    </source>
</evidence>
<dbReference type="GeneID" id="13993946"/>
<dbReference type="KEGG" id="vg:13993946"/>
<protein>
    <submittedName>
        <fullName evidence="2">Uncharacterized protein</fullName>
    </submittedName>
</protein>
<gene>
    <name evidence="2" type="ORF">GAP32_206</name>
</gene>
<feature type="region of interest" description="Disordered" evidence="1">
    <location>
        <begin position="367"/>
        <end position="427"/>
    </location>
</feature>
<feature type="compositionally biased region" description="Polar residues" evidence="1">
    <location>
        <begin position="255"/>
        <end position="267"/>
    </location>
</feature>
<proteinExistence type="predicted"/>
<dbReference type="OrthoDB" id="19250at10239"/>
<dbReference type="RefSeq" id="YP_006987311.1">
    <property type="nucleotide sequence ID" value="NC_019401.1"/>
</dbReference>
<feature type="compositionally biased region" description="Low complexity" evidence="1">
    <location>
        <begin position="400"/>
        <end position="418"/>
    </location>
</feature>
<dbReference type="Proteomes" id="UP000000457">
    <property type="component" value="Segment"/>
</dbReference>
<feature type="compositionally biased region" description="Polar residues" evidence="1">
    <location>
        <begin position="375"/>
        <end position="389"/>
    </location>
</feature>
<dbReference type="EMBL" id="JN882285">
    <property type="protein sequence ID" value="AFC21656.1"/>
    <property type="molecule type" value="Genomic_DNA"/>
</dbReference>
<feature type="compositionally biased region" description="Low complexity" evidence="1">
    <location>
        <begin position="245"/>
        <end position="254"/>
    </location>
</feature>
<evidence type="ECO:0000256" key="1">
    <source>
        <dbReference type="SAM" id="MobiDB-lite"/>
    </source>
</evidence>
<sequence>MFKSLDNNNSIPNNYVYTSNKGTEYMYLDGSWLNCETMSTVPSTHNFKMNESAIRQIAEHNRHNKLQIGKKYVIKESEYVYVGRNNFTLNDNLLTENVNSRVKMLVEADAKSEFSNVKLGSTENIEIPDKFKLDGYVYNKAKKAWWGTTDNGNAGYIKDQELIDELNKDSIERIKKYNEKDPYPVGTTVDYNGKTAIWNGEVFVVPGEGAYPPGFAQQFDDYFQNVYKSGNNNDSTEQQDKEDTVNTSDNSNTNEPQNTGSTSSTEVPNGFVYQSGKGKSYYKKNGRWFSSETKKPINMSSAKPLERAAQNAIDKHNASASVKIGDTFTSKKGITYKYVGGNRFISADGKLLPKDTAQNVLNNLRQQADEKKAQEQGSTDNQEQGTTEPAPQPSTEPTPTQGDNTQDTNSNTDNGSDDPLSGLAKQIKSNPEARRIIVLLSRGDELSLLAADILLSGQQKEVTQILNSLNNEE</sequence>
<name>K4F604_9CAUD</name>
<reference evidence="2 3" key="1">
    <citation type="journal article" date="2014" name="Virology">
        <title>Supersize me: Cronobacter sakazakii phage GAP32.</title>
        <authorList>
            <person name="Abbasifar R."/>
            <person name="Griffiths M.W."/>
            <person name="Sabour P.M."/>
            <person name="Ackermann H.-W."/>
            <person name="Vandersteegen K."/>
            <person name="Lavigne R."/>
            <person name="Noben J.-P."/>
            <person name="Villa A.A."/>
            <person name="Abbasifar A."/>
            <person name="Nash J.H.E."/>
            <person name="Kropinski A.M."/>
        </authorList>
    </citation>
    <scope>NUCLEOTIDE SEQUENCE [LARGE SCALE GENOMIC DNA]</scope>
    <source>
        <strain evidence="2">GAP-32</strain>
    </source>
</reference>
<feature type="region of interest" description="Disordered" evidence="1">
    <location>
        <begin position="226"/>
        <end position="272"/>
    </location>
</feature>
<keyword evidence="3" id="KW-1185">Reference proteome</keyword>
<evidence type="ECO:0000313" key="2">
    <source>
        <dbReference type="EMBL" id="AFC21656.1"/>
    </source>
</evidence>
<feature type="compositionally biased region" description="Polar residues" evidence="1">
    <location>
        <begin position="226"/>
        <end position="236"/>
    </location>
</feature>
<accession>K4F604</accession>
<organism evidence="2 3">
    <name type="scientific">Cronobacter phage vB_CsaM_GAP32</name>
    <dbReference type="NCBI Taxonomy" id="1141136"/>
    <lineage>
        <taxon>Viruses</taxon>
        <taxon>Duplodnaviria</taxon>
        <taxon>Heunggongvirae</taxon>
        <taxon>Uroviricota</taxon>
        <taxon>Caudoviricetes</taxon>
        <taxon>Mimasvirus</taxon>
        <taxon>Mimasvirus GAP32</taxon>
    </lineage>
</organism>